<dbReference type="GO" id="GO:0016887">
    <property type="term" value="F:ATP hydrolysis activity"/>
    <property type="evidence" value="ECO:0007669"/>
    <property type="project" value="RHEA"/>
</dbReference>
<evidence type="ECO:0000256" key="5">
    <source>
        <dbReference type="ARBA" id="ARBA00022801"/>
    </source>
</evidence>
<gene>
    <name evidence="13" type="primary">dnaC_1</name>
    <name evidence="13" type="ORF">ERS852471_00067</name>
</gene>
<proteinExistence type="inferred from homology"/>
<reference evidence="13 14" key="1">
    <citation type="submission" date="2015-09" db="EMBL/GenBank/DDBJ databases">
        <authorList>
            <consortium name="Pathogen Informatics"/>
        </authorList>
    </citation>
    <scope>NUCLEOTIDE SEQUENCE [LARGE SCALE GENOMIC DNA]</scope>
    <source>
        <strain evidence="13 14">2789STDY5834856</strain>
    </source>
</reference>
<dbReference type="GO" id="GO:0005829">
    <property type="term" value="C:cytosol"/>
    <property type="evidence" value="ECO:0007669"/>
    <property type="project" value="TreeGrafter"/>
</dbReference>
<dbReference type="InterPro" id="IPR016136">
    <property type="entry name" value="DNA_helicase_N/primase_C"/>
</dbReference>
<dbReference type="PANTHER" id="PTHR30153:SF2">
    <property type="entry name" value="REPLICATIVE DNA HELICASE"/>
    <property type="match status" value="1"/>
</dbReference>
<dbReference type="InterPro" id="IPR007694">
    <property type="entry name" value="DNA_helicase_DnaB-like_C"/>
</dbReference>
<dbReference type="SUPFAM" id="SSF52540">
    <property type="entry name" value="P-loop containing nucleoside triphosphate hydrolases"/>
    <property type="match status" value="1"/>
</dbReference>
<organism evidence="13 14">
    <name type="scientific">Clostridium disporicum</name>
    <dbReference type="NCBI Taxonomy" id="84024"/>
    <lineage>
        <taxon>Bacteria</taxon>
        <taxon>Bacillati</taxon>
        <taxon>Bacillota</taxon>
        <taxon>Clostridia</taxon>
        <taxon>Eubacteriales</taxon>
        <taxon>Clostridiaceae</taxon>
        <taxon>Clostridium</taxon>
    </lineage>
</organism>
<dbReference type="GO" id="GO:0003677">
    <property type="term" value="F:DNA binding"/>
    <property type="evidence" value="ECO:0007669"/>
    <property type="project" value="UniProtKB-KW"/>
</dbReference>
<dbReference type="GO" id="GO:0043139">
    <property type="term" value="F:5'-3' DNA helicase activity"/>
    <property type="evidence" value="ECO:0007669"/>
    <property type="project" value="UniProtKB-EC"/>
</dbReference>
<keyword evidence="3" id="KW-0235">DNA replication</keyword>
<dbReference type="Pfam" id="PF03796">
    <property type="entry name" value="DnaB_C"/>
    <property type="match status" value="1"/>
</dbReference>
<keyword evidence="6 13" id="KW-0347">Helicase</keyword>
<dbReference type="InterPro" id="IPR007693">
    <property type="entry name" value="DNA_helicase_DnaB-like_N"/>
</dbReference>
<evidence type="ECO:0000259" key="12">
    <source>
        <dbReference type="PROSITE" id="PS51199"/>
    </source>
</evidence>
<evidence type="ECO:0000256" key="4">
    <source>
        <dbReference type="ARBA" id="ARBA00022741"/>
    </source>
</evidence>
<dbReference type="Gene3D" id="1.10.860.10">
    <property type="entry name" value="DNAb Helicase, Chain A"/>
    <property type="match status" value="1"/>
</dbReference>
<dbReference type="Proteomes" id="UP000095594">
    <property type="component" value="Unassembled WGS sequence"/>
</dbReference>
<evidence type="ECO:0000313" key="13">
    <source>
        <dbReference type="EMBL" id="CUN52652.1"/>
    </source>
</evidence>
<dbReference type="PANTHER" id="PTHR30153">
    <property type="entry name" value="REPLICATIVE DNA HELICASE DNAB"/>
    <property type="match status" value="1"/>
</dbReference>
<evidence type="ECO:0000313" key="14">
    <source>
        <dbReference type="Proteomes" id="UP000095594"/>
    </source>
</evidence>
<sequence length="441" mass="50745">MLDNNQVVLEQEILCSMFRNNELIIKARDSIKPEMFLYDKHMKIYLGILDMVNNKMEVDLVTFIQYHSAEIRNMDGASYISDIYTCNGSDSGFNTKLELLIKNYKKHLYVEMMNKLNGDMALEDIEGELESVKVKVHKCEIKKELDIATQFDDYVNWLYNSERNNGIKSDFIHLDKYLGNFQKGRLITVFARSGVGKTTFSLQLAANMIKNNAKVFYGSAEMTRNQVFNRMAASHLSISSKSIDDDSINNTDKENITKYMTKLLNSSFYVSTETDFNKFINEIKVYKLQNSLDVVFVDYINKYIDFSDKDIMTNKLGKISGMLKTLAMEEDICIVLMAQANRVVDKKGGDMAIEKIDSSDIQDSARIEQDSDQVIALYRNIKLDDKMYRDALFKKGKLKYSSKNADENPECINAILIKNRHGDRGTCALKWNGRYSRVTNF</sequence>
<comment type="similarity">
    <text evidence="1">Belongs to the helicase family. DnaB subfamily.</text>
</comment>
<dbReference type="Gene3D" id="3.40.50.300">
    <property type="entry name" value="P-loop containing nucleotide triphosphate hydrolases"/>
    <property type="match status" value="1"/>
</dbReference>
<name>A0A173XL87_9CLOT</name>
<evidence type="ECO:0000256" key="7">
    <source>
        <dbReference type="ARBA" id="ARBA00022840"/>
    </source>
</evidence>
<dbReference type="PROSITE" id="PS51199">
    <property type="entry name" value="SF4_HELICASE"/>
    <property type="match status" value="1"/>
</dbReference>
<evidence type="ECO:0000256" key="10">
    <source>
        <dbReference type="ARBA" id="ARBA00044969"/>
    </source>
</evidence>
<keyword evidence="9" id="KW-0413">Isomerase</keyword>
<dbReference type="GO" id="GO:0006269">
    <property type="term" value="P:DNA replication, synthesis of primer"/>
    <property type="evidence" value="ECO:0007669"/>
    <property type="project" value="UniProtKB-KW"/>
</dbReference>
<dbReference type="OrthoDB" id="1899455at2"/>
<keyword evidence="4" id="KW-0547">Nucleotide-binding</keyword>
<evidence type="ECO:0000256" key="6">
    <source>
        <dbReference type="ARBA" id="ARBA00022806"/>
    </source>
</evidence>
<evidence type="ECO:0000256" key="3">
    <source>
        <dbReference type="ARBA" id="ARBA00022705"/>
    </source>
</evidence>
<dbReference type="GO" id="GO:0005524">
    <property type="term" value="F:ATP binding"/>
    <property type="evidence" value="ECO:0007669"/>
    <property type="project" value="UniProtKB-KW"/>
</dbReference>
<dbReference type="Pfam" id="PF00772">
    <property type="entry name" value="DnaB"/>
    <property type="match status" value="1"/>
</dbReference>
<evidence type="ECO:0000256" key="1">
    <source>
        <dbReference type="ARBA" id="ARBA00008428"/>
    </source>
</evidence>
<evidence type="ECO:0000256" key="8">
    <source>
        <dbReference type="ARBA" id="ARBA00023125"/>
    </source>
</evidence>
<keyword evidence="2" id="KW-0639">Primosome</keyword>
<protein>
    <recommendedName>
        <fullName evidence="10">DNA 5'-3' helicase</fullName>
        <ecNumber evidence="10">5.6.2.3</ecNumber>
    </recommendedName>
</protein>
<dbReference type="SMART" id="SM00382">
    <property type="entry name" value="AAA"/>
    <property type="match status" value="1"/>
</dbReference>
<dbReference type="GO" id="GO:1990077">
    <property type="term" value="C:primosome complex"/>
    <property type="evidence" value="ECO:0007669"/>
    <property type="project" value="UniProtKB-KW"/>
</dbReference>
<dbReference type="InterPro" id="IPR036185">
    <property type="entry name" value="DNA_heli_DnaB-like_N_sf"/>
</dbReference>
<keyword evidence="7" id="KW-0067">ATP-binding</keyword>
<dbReference type="InterPro" id="IPR003593">
    <property type="entry name" value="AAA+_ATPase"/>
</dbReference>
<dbReference type="SUPFAM" id="SSF48024">
    <property type="entry name" value="N-terminal domain of DnaB helicase"/>
    <property type="match status" value="1"/>
</dbReference>
<evidence type="ECO:0000256" key="2">
    <source>
        <dbReference type="ARBA" id="ARBA00022515"/>
    </source>
</evidence>
<evidence type="ECO:0000256" key="9">
    <source>
        <dbReference type="ARBA" id="ARBA00023235"/>
    </source>
</evidence>
<dbReference type="AlphaFoldDB" id="A0A173XL87"/>
<evidence type="ECO:0000256" key="11">
    <source>
        <dbReference type="ARBA" id="ARBA00048954"/>
    </source>
</evidence>
<keyword evidence="5 13" id="KW-0378">Hydrolase</keyword>
<keyword evidence="8" id="KW-0238">DNA-binding</keyword>
<dbReference type="RefSeq" id="WP_055262770.1">
    <property type="nucleotide sequence ID" value="NZ_CABIXQ010000001.1"/>
</dbReference>
<dbReference type="EC" id="5.6.2.3" evidence="10"/>
<feature type="domain" description="SF4 helicase" evidence="12">
    <location>
        <begin position="160"/>
        <end position="441"/>
    </location>
</feature>
<accession>A0A173XL87</accession>
<comment type="catalytic activity">
    <reaction evidence="11">
        <text>ATP + H2O = ADP + phosphate + H(+)</text>
        <dbReference type="Rhea" id="RHEA:13065"/>
        <dbReference type="ChEBI" id="CHEBI:15377"/>
        <dbReference type="ChEBI" id="CHEBI:15378"/>
        <dbReference type="ChEBI" id="CHEBI:30616"/>
        <dbReference type="ChEBI" id="CHEBI:43474"/>
        <dbReference type="ChEBI" id="CHEBI:456216"/>
        <dbReference type="EC" id="5.6.2.3"/>
    </reaction>
</comment>
<dbReference type="InterPro" id="IPR027417">
    <property type="entry name" value="P-loop_NTPase"/>
</dbReference>
<dbReference type="EMBL" id="CYZX01000001">
    <property type="protein sequence ID" value="CUN52652.1"/>
    <property type="molecule type" value="Genomic_DNA"/>
</dbReference>